<dbReference type="Proteomes" id="UP000663852">
    <property type="component" value="Unassembled WGS sequence"/>
</dbReference>
<name>A0A813TT26_ADIRI</name>
<evidence type="ECO:0000313" key="3">
    <source>
        <dbReference type="Proteomes" id="UP000663828"/>
    </source>
</evidence>
<sequence>MLSTSRPLCLARLISHHSFRCLPRAAPSNDQSSTAATKPSDYAVIDSFSQPQTTLFNDYQVVKPKTIQSRPVPKSLPKLVDIQTGLNHFIKECDERTLLLTVENKYKLFDSTNVATFIERLHELKIQRDSQERLHQRMYDFVDYFILKHGSQLDFDHVLTIYFQLSSLNGTANLSSFSGAYAVKALIQLLKHNVNKYHIEHVGRILLALEQDFHCNMRDDERIRPLFDALLLLTKLRQNELDRLDARSLAELAYVFASELDHIYFTNILNEYIHDEYYHDKYSTLLMFRALNRRGYKHNRTLDICLHFVHENKDLFEENELDEIKQCLNKLDYHISDE</sequence>
<dbReference type="Proteomes" id="UP000663828">
    <property type="component" value="Unassembled WGS sequence"/>
</dbReference>
<dbReference type="EMBL" id="CAJNOR010006628">
    <property type="protein sequence ID" value="CAF1599909.1"/>
    <property type="molecule type" value="Genomic_DNA"/>
</dbReference>
<accession>A0A813TT26</accession>
<protein>
    <submittedName>
        <fullName evidence="1">Uncharacterized protein</fullName>
    </submittedName>
</protein>
<dbReference type="AlphaFoldDB" id="A0A813TT26"/>
<comment type="caution">
    <text evidence="1">The sequence shown here is derived from an EMBL/GenBank/DDBJ whole genome shotgun (WGS) entry which is preliminary data.</text>
</comment>
<evidence type="ECO:0000313" key="1">
    <source>
        <dbReference type="EMBL" id="CAF0817794.1"/>
    </source>
</evidence>
<keyword evidence="3" id="KW-1185">Reference proteome</keyword>
<evidence type="ECO:0000313" key="4">
    <source>
        <dbReference type="Proteomes" id="UP000663852"/>
    </source>
</evidence>
<reference evidence="1" key="1">
    <citation type="submission" date="2021-02" db="EMBL/GenBank/DDBJ databases">
        <authorList>
            <person name="Nowell W R."/>
        </authorList>
    </citation>
    <scope>NUCLEOTIDE SEQUENCE</scope>
</reference>
<proteinExistence type="predicted"/>
<dbReference type="OrthoDB" id="9988113at2759"/>
<evidence type="ECO:0000313" key="2">
    <source>
        <dbReference type="EMBL" id="CAF1599909.1"/>
    </source>
</evidence>
<gene>
    <name evidence="1" type="ORF">EDS130_LOCUS5688</name>
    <name evidence="2" type="ORF">XAT740_LOCUS47577</name>
</gene>
<dbReference type="EMBL" id="CAJNOJ010000016">
    <property type="protein sequence ID" value="CAF0817794.1"/>
    <property type="molecule type" value="Genomic_DNA"/>
</dbReference>
<organism evidence="1 4">
    <name type="scientific">Adineta ricciae</name>
    <name type="common">Rotifer</name>
    <dbReference type="NCBI Taxonomy" id="249248"/>
    <lineage>
        <taxon>Eukaryota</taxon>
        <taxon>Metazoa</taxon>
        <taxon>Spiralia</taxon>
        <taxon>Gnathifera</taxon>
        <taxon>Rotifera</taxon>
        <taxon>Eurotatoria</taxon>
        <taxon>Bdelloidea</taxon>
        <taxon>Adinetida</taxon>
        <taxon>Adinetidae</taxon>
        <taxon>Adineta</taxon>
    </lineage>
</organism>